<dbReference type="PANTHER" id="PTHR10656">
    <property type="entry name" value="CELL FATE DETERMINING PROTEIN MAB21-RELATED"/>
    <property type="match status" value="1"/>
</dbReference>
<evidence type="ECO:0000259" key="2">
    <source>
        <dbReference type="Pfam" id="PF03281"/>
    </source>
</evidence>
<evidence type="ECO:0000313" key="5">
    <source>
        <dbReference type="Proteomes" id="UP000314987"/>
    </source>
</evidence>
<accession>A0A4X2KGN3</accession>
<gene>
    <name evidence="4" type="primary">MAB21L3</name>
</gene>
<dbReference type="Pfam" id="PF20266">
    <property type="entry name" value="Mab-21_C"/>
    <property type="match status" value="1"/>
</dbReference>
<protein>
    <submittedName>
        <fullName evidence="4">Mab-21 like 3</fullName>
    </submittedName>
</protein>
<reference evidence="5" key="1">
    <citation type="submission" date="2018-12" db="EMBL/GenBank/DDBJ databases">
        <authorList>
            <person name="Yazar S."/>
        </authorList>
    </citation>
    <scope>NUCLEOTIDE SEQUENCE [LARGE SCALE GENOMIC DNA]</scope>
</reference>
<dbReference type="AlphaFoldDB" id="A0A4X2KGN3"/>
<dbReference type="GeneTree" id="ENSGT01050000244827"/>
<dbReference type="STRING" id="29139.ENSVURP00010011008"/>
<reference evidence="4" key="2">
    <citation type="submission" date="2025-08" db="UniProtKB">
        <authorList>
            <consortium name="Ensembl"/>
        </authorList>
    </citation>
    <scope>IDENTIFICATION</scope>
</reference>
<evidence type="ECO:0000256" key="1">
    <source>
        <dbReference type="ARBA" id="ARBA00008307"/>
    </source>
</evidence>
<comment type="similarity">
    <text evidence="1">Belongs to the mab-21 family.</text>
</comment>
<name>A0A4X2KGN3_VOMUR</name>
<keyword evidence="5" id="KW-1185">Reference proteome</keyword>
<dbReference type="GeneID" id="114046432"/>
<feature type="domain" description="Mab-21-like HhH/H2TH-like" evidence="3">
    <location>
        <begin position="256"/>
        <end position="351"/>
    </location>
</feature>
<feature type="domain" description="Mab-21-like nucleotidyltransferase" evidence="2">
    <location>
        <begin position="59"/>
        <end position="249"/>
    </location>
</feature>
<dbReference type="RefSeq" id="XP_027722575.1">
    <property type="nucleotide sequence ID" value="XM_027866774.1"/>
</dbReference>
<reference evidence="4" key="3">
    <citation type="submission" date="2025-09" db="UniProtKB">
        <authorList>
            <consortium name="Ensembl"/>
        </authorList>
    </citation>
    <scope>IDENTIFICATION</scope>
</reference>
<dbReference type="OrthoDB" id="5947963at2759"/>
<evidence type="ECO:0000313" key="4">
    <source>
        <dbReference type="Ensembl" id="ENSVURP00010011008.1"/>
    </source>
</evidence>
<dbReference type="Pfam" id="PF03281">
    <property type="entry name" value="Mab-21"/>
    <property type="match status" value="1"/>
</dbReference>
<dbReference type="Gene3D" id="3.30.460.90">
    <property type="match status" value="1"/>
</dbReference>
<dbReference type="Gene3D" id="1.10.1410.40">
    <property type="match status" value="1"/>
</dbReference>
<dbReference type="InterPro" id="IPR024810">
    <property type="entry name" value="MAB21L/cGLR"/>
</dbReference>
<organism evidence="4 5">
    <name type="scientific">Vombatus ursinus</name>
    <name type="common">Common wombat</name>
    <dbReference type="NCBI Taxonomy" id="29139"/>
    <lineage>
        <taxon>Eukaryota</taxon>
        <taxon>Metazoa</taxon>
        <taxon>Chordata</taxon>
        <taxon>Craniata</taxon>
        <taxon>Vertebrata</taxon>
        <taxon>Euteleostomi</taxon>
        <taxon>Mammalia</taxon>
        <taxon>Metatheria</taxon>
        <taxon>Diprotodontia</taxon>
        <taxon>Vombatidae</taxon>
        <taxon>Vombatus</taxon>
    </lineage>
</organism>
<dbReference type="Ensembl" id="ENSVURT00010012500.1">
    <property type="protein sequence ID" value="ENSVURP00010011008.1"/>
    <property type="gene ID" value="ENSVURG00010008509.1"/>
</dbReference>
<evidence type="ECO:0000259" key="3">
    <source>
        <dbReference type="Pfam" id="PF20266"/>
    </source>
</evidence>
<dbReference type="InterPro" id="IPR046906">
    <property type="entry name" value="Mab-21_HhH/H2TH-like"/>
</dbReference>
<dbReference type="CTD" id="126868"/>
<dbReference type="PANTHER" id="PTHR10656:SF30">
    <property type="entry name" value="PROTEIN MAB-21-LIKE 3"/>
    <property type="match status" value="1"/>
</dbReference>
<sequence>MESLTEEAMKSYLMNKVGPRQRLLSKIVEEVQEIIHKLTKEISYRDIRFQPISKSGYHNENIKVLAPAQFVITVPIKGLLGYKKSQSRRWRYYSMSGSKLFSPIRDPEKMYQWLEINQFLKTLQQWHENDVTMDGDIMPAKVIEVFLKLVEDSVKACNLSNEVSILENFGSLIRLIVETSEFQVEIELIPIIEVLNRWSDKAKWPRCFSRWPSREKIQCVKSLGFNLMARSSYHWQLGFDRAEYMLMEGIDDDGGCRKICYQVLRQMKEDVWCPGNKPVITSQHLQTILFWTCEKYPHSKDWRVFRKAFLRLVRKLYKCVNQHFLKHFFIKETNMFQYSSKNELDAVAQKLILFLKNPVLQQD</sequence>
<dbReference type="InterPro" id="IPR046903">
    <property type="entry name" value="Mab-21-like_nuc_Trfase"/>
</dbReference>
<dbReference type="OMA" id="WSKKARW"/>
<dbReference type="SMART" id="SM01265">
    <property type="entry name" value="Mab-21"/>
    <property type="match status" value="1"/>
</dbReference>
<dbReference type="Proteomes" id="UP000314987">
    <property type="component" value="Unassembled WGS sequence"/>
</dbReference>
<proteinExistence type="inferred from homology"/>